<reference evidence="1" key="1">
    <citation type="submission" date="2021-05" db="EMBL/GenBank/DDBJ databases">
        <authorList>
            <person name="Pan Q."/>
            <person name="Jouanno E."/>
            <person name="Zahm M."/>
            <person name="Klopp C."/>
            <person name="Cabau C."/>
            <person name="Louis A."/>
            <person name="Berthelot C."/>
            <person name="Parey E."/>
            <person name="Roest Crollius H."/>
            <person name="Montfort J."/>
            <person name="Robinson-Rechavi M."/>
            <person name="Bouchez O."/>
            <person name="Lampietro C."/>
            <person name="Lopez Roques C."/>
            <person name="Donnadieu C."/>
            <person name="Postlethwait J."/>
            <person name="Bobe J."/>
            <person name="Dillon D."/>
            <person name="Chandos A."/>
            <person name="von Hippel F."/>
            <person name="Guiguen Y."/>
        </authorList>
    </citation>
    <scope>NUCLEOTIDE SEQUENCE</scope>
    <source>
        <strain evidence="1">YG-Jan2019</strain>
    </source>
</reference>
<proteinExistence type="predicted"/>
<gene>
    <name evidence="1" type="ORF">DPEC_G00098870</name>
</gene>
<keyword evidence="2" id="KW-1185">Reference proteome</keyword>
<comment type="caution">
    <text evidence="1">The sequence shown here is derived from an EMBL/GenBank/DDBJ whole genome shotgun (WGS) entry which is preliminary data.</text>
</comment>
<sequence length="179" mass="20447">MIQRACDRYLFYKAEKRYKEELHHPTRWKNPPPFPLTHHLAAYLTALPNHTPPGAPWNCGPGEEPGLRLLLLQIRQSQKTQWILFFTHKPSGINAPSPAYRTSCWNPVMDRAEQKNRSHDQTESPLCYSTQPRPPVLAGPFVRDRPGQGEDLGCRTACPPGGSDGRCTRKKQREERPKS</sequence>
<organism evidence="1 2">
    <name type="scientific">Dallia pectoralis</name>
    <name type="common">Alaska blackfish</name>
    <dbReference type="NCBI Taxonomy" id="75939"/>
    <lineage>
        <taxon>Eukaryota</taxon>
        <taxon>Metazoa</taxon>
        <taxon>Chordata</taxon>
        <taxon>Craniata</taxon>
        <taxon>Vertebrata</taxon>
        <taxon>Euteleostomi</taxon>
        <taxon>Actinopterygii</taxon>
        <taxon>Neopterygii</taxon>
        <taxon>Teleostei</taxon>
        <taxon>Protacanthopterygii</taxon>
        <taxon>Esociformes</taxon>
        <taxon>Umbridae</taxon>
        <taxon>Dallia</taxon>
    </lineage>
</organism>
<dbReference type="Proteomes" id="UP001157502">
    <property type="component" value="Chromosome 8"/>
</dbReference>
<evidence type="ECO:0000313" key="1">
    <source>
        <dbReference type="EMBL" id="KAJ8007889.1"/>
    </source>
</evidence>
<dbReference type="EMBL" id="CM055735">
    <property type="protein sequence ID" value="KAJ8007889.1"/>
    <property type="molecule type" value="Genomic_DNA"/>
</dbReference>
<protein>
    <submittedName>
        <fullName evidence="1">Uncharacterized protein</fullName>
    </submittedName>
</protein>
<evidence type="ECO:0000313" key="2">
    <source>
        <dbReference type="Proteomes" id="UP001157502"/>
    </source>
</evidence>
<accession>A0ACC2GVS7</accession>
<name>A0ACC2GVS7_DALPE</name>